<dbReference type="InterPro" id="IPR010147">
    <property type="entry name" value="CRISPR-assoc_prot_CasD"/>
</dbReference>
<dbReference type="AlphaFoldDB" id="A0A4P7XM29"/>
<dbReference type="Proteomes" id="UP000298049">
    <property type="component" value="Chromosome"/>
</dbReference>
<dbReference type="NCBIfam" id="TIGR02593">
    <property type="entry name" value="CRISPR_cas5"/>
    <property type="match status" value="1"/>
</dbReference>
<dbReference type="CDD" id="cd09645">
    <property type="entry name" value="Cas5_I-E"/>
    <property type="match status" value="1"/>
</dbReference>
<dbReference type="RefSeq" id="WP_136550223.1">
    <property type="nucleotide sequence ID" value="NZ_CP031093.1"/>
</dbReference>
<name>A0A4P7XM29_9ALTE</name>
<dbReference type="NCBIfam" id="TIGR01868">
    <property type="entry name" value="casD_Cas5e"/>
    <property type="match status" value="1"/>
</dbReference>
<dbReference type="OrthoDB" id="5704083at2"/>
<evidence type="ECO:0000313" key="2">
    <source>
        <dbReference type="EMBL" id="QCF27512.1"/>
    </source>
</evidence>
<dbReference type="InterPro" id="IPR021124">
    <property type="entry name" value="CRISPR-assoc_prot_Cas5"/>
</dbReference>
<reference evidence="2 3" key="1">
    <citation type="submission" date="2018-07" db="EMBL/GenBank/DDBJ databases">
        <title>Marsedoiliclastica nanhaica gen. nov. sp. nov., a novel marine hydrocarbonoclastic bacterium isolated from an in-situ enriched hydrocarbon-degrading consortium in deep-sea sediment.</title>
        <authorList>
            <person name="Dong C."/>
            <person name="Ma T."/>
            <person name="Liu R."/>
            <person name="Shao Z."/>
        </authorList>
    </citation>
    <scope>NUCLEOTIDE SEQUENCE [LARGE SCALE GENOMIC DNA]</scope>
    <source>
        <strain evidence="3">soil36-7</strain>
    </source>
</reference>
<evidence type="ECO:0000313" key="3">
    <source>
        <dbReference type="Proteomes" id="UP000298049"/>
    </source>
</evidence>
<dbReference type="GO" id="GO:0043571">
    <property type="term" value="P:maintenance of CRISPR repeat elements"/>
    <property type="evidence" value="ECO:0007669"/>
    <property type="project" value="InterPro"/>
</dbReference>
<dbReference type="Pfam" id="PF09704">
    <property type="entry name" value="Cas_Cas5d"/>
    <property type="match status" value="1"/>
</dbReference>
<gene>
    <name evidence="2" type="primary">cas5e</name>
    <name evidence="2" type="ORF">soil367_17140</name>
</gene>
<dbReference type="KEGG" id="hmi:soil367_17140"/>
<keyword evidence="3" id="KW-1185">Reference proteome</keyword>
<dbReference type="GO" id="GO:0003723">
    <property type="term" value="F:RNA binding"/>
    <property type="evidence" value="ECO:0007669"/>
    <property type="project" value="InterPro"/>
</dbReference>
<dbReference type="EMBL" id="CP031093">
    <property type="protein sequence ID" value="QCF27512.1"/>
    <property type="molecule type" value="Genomic_DNA"/>
</dbReference>
<proteinExistence type="predicted"/>
<dbReference type="InterPro" id="IPR013422">
    <property type="entry name" value="CRISPR-assoc_prot_Cas5_N"/>
</dbReference>
<dbReference type="GO" id="GO:0051607">
    <property type="term" value="P:defense response to virus"/>
    <property type="evidence" value="ECO:0007669"/>
    <property type="project" value="UniProtKB-KW"/>
</dbReference>
<protein>
    <submittedName>
        <fullName evidence="2">Type I-E CRISPR-associated protein Cas5/CasD</fullName>
    </submittedName>
</protein>
<accession>A0A4P7XM29</accession>
<organism evidence="2 3">
    <name type="scientific">Hydrocarboniclastica marina</name>
    <dbReference type="NCBI Taxonomy" id="2259620"/>
    <lineage>
        <taxon>Bacteria</taxon>
        <taxon>Pseudomonadati</taxon>
        <taxon>Pseudomonadota</taxon>
        <taxon>Gammaproteobacteria</taxon>
        <taxon>Alteromonadales</taxon>
        <taxon>Alteromonadaceae</taxon>
        <taxon>Hydrocarboniclastica</taxon>
    </lineage>
</organism>
<evidence type="ECO:0000256" key="1">
    <source>
        <dbReference type="ARBA" id="ARBA00023118"/>
    </source>
</evidence>
<dbReference type="Gene3D" id="3.30.70.2660">
    <property type="match status" value="1"/>
</dbReference>
<sequence length="241" mass="26943">MDYLIFQLYGPLASWGTPAVGEARPTSDHPGRSALIGIVAAALGIRRDDAAAQQSLAEAVVFGVKQITPGSFIRDFHTVQVPKRNRNRQYLTRKEEMGFSSDRLNTIISRREYRCDGLWYVAVSLSSQSDWSLEDIAEALRCPVFTPYLGRKSCPLAAPLAPRIVQNTGGLAEAFSEGFPDFFPGQARYLGTGEMVDYFWEGEAADVAVQDTRFPEDDVVSRDRWQFRGRAEYHARIKEAV</sequence>
<keyword evidence="1" id="KW-0051">Antiviral defense</keyword>